<keyword evidence="2" id="KW-1185">Reference proteome</keyword>
<sequence length="92" mass="9503">MPETVVLINAGRGEQIGAATALNVAPARVIAAGFIAPLPMDLLPASDVAINGDSGRGLDVAGVLTGVRRQAMTAPQPFCFLKRRAIALCLTY</sequence>
<protein>
    <submittedName>
        <fullName evidence="1">Sugar ABC transporter, ATP-binding protein, putative</fullName>
    </submittedName>
</protein>
<dbReference type="AlphaFoldDB" id="Q162N8"/>
<evidence type="ECO:0000313" key="2">
    <source>
        <dbReference type="Proteomes" id="UP000007029"/>
    </source>
</evidence>
<organism evidence="1 2">
    <name type="scientific">Roseobacter denitrificans (strain ATCC 33942 / OCh 114)</name>
    <name type="common">Erythrobacter sp. (strain OCh 114)</name>
    <name type="synonym">Roseobacter denitrificans</name>
    <dbReference type="NCBI Taxonomy" id="375451"/>
    <lineage>
        <taxon>Bacteria</taxon>
        <taxon>Pseudomonadati</taxon>
        <taxon>Pseudomonadota</taxon>
        <taxon>Alphaproteobacteria</taxon>
        <taxon>Rhodobacterales</taxon>
        <taxon>Roseobacteraceae</taxon>
        <taxon>Roseobacter</taxon>
    </lineage>
</organism>
<dbReference type="KEGG" id="rde:RD1_3575"/>
<keyword evidence="1" id="KW-0547">Nucleotide-binding</keyword>
<dbReference type="Proteomes" id="UP000007029">
    <property type="component" value="Chromosome"/>
</dbReference>
<accession>Q162N8</accession>
<reference evidence="1 2" key="1">
    <citation type="journal article" date="2007" name="J. Bacteriol.">
        <title>The complete genome sequence of Roseobacter denitrificans reveals a mixotrophic rather than photosynthetic metabolism.</title>
        <authorList>
            <person name="Swingley W.D."/>
            <person name="Sadekar S."/>
            <person name="Mastrian S.D."/>
            <person name="Matthies H.J."/>
            <person name="Hao J."/>
            <person name="Ramos H."/>
            <person name="Acharya C.R."/>
            <person name="Conrad A.L."/>
            <person name="Taylor H.L."/>
            <person name="Dejesa L.C."/>
            <person name="Shah M.K."/>
            <person name="O'huallachain M.E."/>
            <person name="Lince M.T."/>
            <person name="Blankenship R.E."/>
            <person name="Beatty J.T."/>
            <person name="Touchman J.W."/>
        </authorList>
    </citation>
    <scope>NUCLEOTIDE SEQUENCE [LARGE SCALE GENOMIC DNA]</scope>
    <source>
        <strain evidence="2">ATCC 33942 / OCh 114</strain>
    </source>
</reference>
<dbReference type="RefSeq" id="WP_011569668.1">
    <property type="nucleotide sequence ID" value="NC_008209.1"/>
</dbReference>
<dbReference type="HOGENOM" id="CLU_2411320_0_0_5"/>
<dbReference type="STRING" id="375451.RD1_3575"/>
<dbReference type="EMBL" id="CP000362">
    <property type="protein sequence ID" value="ABG33055.1"/>
    <property type="molecule type" value="Genomic_DNA"/>
</dbReference>
<dbReference type="GO" id="GO:0005524">
    <property type="term" value="F:ATP binding"/>
    <property type="evidence" value="ECO:0007669"/>
    <property type="project" value="UniProtKB-KW"/>
</dbReference>
<evidence type="ECO:0000313" key="1">
    <source>
        <dbReference type="EMBL" id="ABG33055.1"/>
    </source>
</evidence>
<dbReference type="eggNOG" id="COG3842">
    <property type="taxonomic scope" value="Bacteria"/>
</dbReference>
<name>Q162N8_ROSDO</name>
<gene>
    <name evidence="1" type="ordered locus">RD1_3575</name>
</gene>
<proteinExistence type="predicted"/>
<keyword evidence="1" id="KW-0067">ATP-binding</keyword>